<comment type="caution">
    <text evidence="3">The sequence shown here is derived from an EMBL/GenBank/DDBJ whole genome shotgun (WGS) entry which is preliminary data.</text>
</comment>
<dbReference type="PROSITE" id="PS51257">
    <property type="entry name" value="PROKAR_LIPOPROTEIN"/>
    <property type="match status" value="1"/>
</dbReference>
<organism evidence="3 4">
    <name type="scientific">Chlorella vulgaris</name>
    <name type="common">Green alga</name>
    <dbReference type="NCBI Taxonomy" id="3077"/>
    <lineage>
        <taxon>Eukaryota</taxon>
        <taxon>Viridiplantae</taxon>
        <taxon>Chlorophyta</taxon>
        <taxon>core chlorophytes</taxon>
        <taxon>Trebouxiophyceae</taxon>
        <taxon>Chlorellales</taxon>
        <taxon>Chlorellaceae</taxon>
        <taxon>Chlorella clade</taxon>
        <taxon>Chlorella</taxon>
    </lineage>
</organism>
<proteinExistence type="predicted"/>
<feature type="region of interest" description="Disordered" evidence="1">
    <location>
        <begin position="60"/>
        <end position="100"/>
    </location>
</feature>
<accession>A0A9D4TVD2</accession>
<protein>
    <submittedName>
        <fullName evidence="3">Uncharacterized protein</fullName>
    </submittedName>
</protein>
<dbReference type="EMBL" id="SIDB01000002">
    <property type="protein sequence ID" value="KAI3435696.1"/>
    <property type="molecule type" value="Genomic_DNA"/>
</dbReference>
<name>A0A9D4TVD2_CHLVU</name>
<dbReference type="Proteomes" id="UP001055712">
    <property type="component" value="Unassembled WGS sequence"/>
</dbReference>
<evidence type="ECO:0000313" key="3">
    <source>
        <dbReference type="EMBL" id="KAI3435696.1"/>
    </source>
</evidence>
<feature type="signal peptide" evidence="2">
    <location>
        <begin position="1"/>
        <end position="20"/>
    </location>
</feature>
<sequence>MKPALSFILVLLVAAQACSGARVLLGGAAASGQASGSTSASVTVGASVSGDNAIVGGEAKAEGKQTSTNLELSASNPTASSKLTTSGQAAGEDGTNLQSNGIVTLAPDTVTATGFTTGTAKGKDAVVAANTEAESKTKKYGTATAQSETFGTGSKKITGTAGVATISSPTGLQSESGSASESWKRSGLANSVARIVGPSPNSKTNANTFIFLTKDAVTGDATASGSGGNAQVQAALELLEKARVRWAWKP</sequence>
<reference evidence="3" key="2">
    <citation type="submission" date="2020-11" db="EMBL/GenBank/DDBJ databases">
        <authorList>
            <person name="Cecchin M."/>
            <person name="Marcolungo L."/>
            <person name="Rossato M."/>
            <person name="Girolomoni L."/>
            <person name="Cosentino E."/>
            <person name="Cuine S."/>
            <person name="Li-Beisson Y."/>
            <person name="Delledonne M."/>
            <person name="Ballottari M."/>
        </authorList>
    </citation>
    <scope>NUCLEOTIDE SEQUENCE</scope>
    <source>
        <strain evidence="3">211/11P</strain>
        <tissue evidence="3">Whole cell</tissue>
    </source>
</reference>
<feature type="compositionally biased region" description="Polar residues" evidence="1">
    <location>
        <begin position="64"/>
        <end position="88"/>
    </location>
</feature>
<evidence type="ECO:0000256" key="1">
    <source>
        <dbReference type="SAM" id="MobiDB-lite"/>
    </source>
</evidence>
<keyword evidence="2" id="KW-0732">Signal</keyword>
<feature type="chain" id="PRO_5038371641" evidence="2">
    <location>
        <begin position="21"/>
        <end position="250"/>
    </location>
</feature>
<evidence type="ECO:0000313" key="4">
    <source>
        <dbReference type="Proteomes" id="UP001055712"/>
    </source>
</evidence>
<evidence type="ECO:0000256" key="2">
    <source>
        <dbReference type="SAM" id="SignalP"/>
    </source>
</evidence>
<gene>
    <name evidence="3" type="ORF">D9Q98_001754</name>
</gene>
<keyword evidence="4" id="KW-1185">Reference proteome</keyword>
<reference evidence="3" key="1">
    <citation type="journal article" date="2019" name="Plant J.">
        <title>Chlorella vulgaris genome assembly and annotation reveals the molecular basis for metabolic acclimation to high light conditions.</title>
        <authorList>
            <person name="Cecchin M."/>
            <person name="Marcolungo L."/>
            <person name="Rossato M."/>
            <person name="Girolomoni L."/>
            <person name="Cosentino E."/>
            <person name="Cuine S."/>
            <person name="Li-Beisson Y."/>
            <person name="Delledonne M."/>
            <person name="Ballottari M."/>
        </authorList>
    </citation>
    <scope>NUCLEOTIDE SEQUENCE</scope>
    <source>
        <strain evidence="3">211/11P</strain>
    </source>
</reference>
<dbReference type="AlphaFoldDB" id="A0A9D4TVD2"/>